<dbReference type="EMBL" id="NAJO01000018">
    <property type="protein sequence ID" value="OQO05682.1"/>
    <property type="molecule type" value="Genomic_DNA"/>
</dbReference>
<dbReference type="Proteomes" id="UP000192596">
    <property type="component" value="Unassembled WGS sequence"/>
</dbReference>
<dbReference type="STRING" id="1507870.A0A1V8T3D9"/>
<dbReference type="InParanoid" id="A0A1V8T3D9"/>
<dbReference type="PANTHER" id="PTHR12925">
    <property type="entry name" value="HIKESHI FAMILY MEMBER"/>
    <property type="match status" value="1"/>
</dbReference>
<dbReference type="PANTHER" id="PTHR12925:SF0">
    <property type="entry name" value="PROTEIN HIKESHI"/>
    <property type="match status" value="1"/>
</dbReference>
<evidence type="ECO:0000313" key="5">
    <source>
        <dbReference type="Proteomes" id="UP000192596"/>
    </source>
</evidence>
<proteinExistence type="inferred from homology"/>
<dbReference type="AlphaFoldDB" id="A0A1V8T3D9"/>
<dbReference type="GO" id="GO:0005829">
    <property type="term" value="C:cytosol"/>
    <property type="evidence" value="ECO:0007669"/>
    <property type="project" value="TreeGrafter"/>
</dbReference>
<evidence type="ECO:0000256" key="1">
    <source>
        <dbReference type="ARBA" id="ARBA00006623"/>
    </source>
</evidence>
<dbReference type="Pfam" id="PF21057">
    <property type="entry name" value="Hikeshi-like_C"/>
    <property type="match status" value="1"/>
</dbReference>
<reference evidence="5" key="1">
    <citation type="submission" date="2017-03" db="EMBL/GenBank/DDBJ databases">
        <title>Genomes of endolithic fungi from Antarctica.</title>
        <authorList>
            <person name="Coleine C."/>
            <person name="Masonjones S."/>
            <person name="Stajich J.E."/>
        </authorList>
    </citation>
    <scope>NUCLEOTIDE SEQUENCE [LARGE SCALE GENOMIC DNA]</scope>
    <source>
        <strain evidence="5">CCFEE 5527</strain>
    </source>
</reference>
<keyword evidence="5" id="KW-1185">Reference proteome</keyword>
<feature type="domain" description="Hikeshi-like N-terminal" evidence="2">
    <location>
        <begin position="5"/>
        <end position="138"/>
    </location>
</feature>
<evidence type="ECO:0000313" key="4">
    <source>
        <dbReference type="EMBL" id="OQO05682.1"/>
    </source>
</evidence>
<dbReference type="GO" id="GO:0005634">
    <property type="term" value="C:nucleus"/>
    <property type="evidence" value="ECO:0007669"/>
    <property type="project" value="TreeGrafter"/>
</dbReference>
<organism evidence="4 5">
    <name type="scientific">Cryoendolithus antarcticus</name>
    <dbReference type="NCBI Taxonomy" id="1507870"/>
    <lineage>
        <taxon>Eukaryota</taxon>
        <taxon>Fungi</taxon>
        <taxon>Dikarya</taxon>
        <taxon>Ascomycota</taxon>
        <taxon>Pezizomycotina</taxon>
        <taxon>Dothideomycetes</taxon>
        <taxon>Dothideomycetidae</taxon>
        <taxon>Cladosporiales</taxon>
        <taxon>Cladosporiaceae</taxon>
        <taxon>Cryoendolithus</taxon>
    </lineage>
</organism>
<dbReference type="GO" id="GO:0006606">
    <property type="term" value="P:protein import into nucleus"/>
    <property type="evidence" value="ECO:0007669"/>
    <property type="project" value="TreeGrafter"/>
</dbReference>
<gene>
    <name evidence="4" type="ORF">B0A48_09775</name>
</gene>
<protein>
    <submittedName>
        <fullName evidence="4">Uncharacterized protein</fullName>
    </submittedName>
</protein>
<dbReference type="OrthoDB" id="10248398at2759"/>
<evidence type="ECO:0000259" key="3">
    <source>
        <dbReference type="Pfam" id="PF21057"/>
    </source>
</evidence>
<dbReference type="InterPro" id="IPR048364">
    <property type="entry name" value="Hikeshi-like_C"/>
</dbReference>
<dbReference type="Pfam" id="PF05603">
    <property type="entry name" value="Hikeshi-like_N"/>
    <property type="match status" value="1"/>
</dbReference>
<dbReference type="GO" id="GO:0061608">
    <property type="term" value="F:nuclear import signal receptor activity"/>
    <property type="evidence" value="ECO:0007669"/>
    <property type="project" value="TreeGrafter"/>
</dbReference>
<accession>A0A1V8T3D9</accession>
<comment type="similarity">
    <text evidence="1">Belongs to the OPI10 family.</text>
</comment>
<evidence type="ECO:0000259" key="2">
    <source>
        <dbReference type="Pfam" id="PF05603"/>
    </source>
</evidence>
<sequence length="217" mass="22790">MFGLITTGRPVNATPTQVNDTSYAFRIPPTPAFNHIVVFLLPGMTLPEDTAAGVYAQIPPSTEFKFLGGVGPGKESAIFRIGGFKGSNDAEGDADLMTDSIPGTPVNGATSGGSEIVVGISIEPAAQVEAQILTLQQSRTSATGTSTPSTALVKAGTSIGSHVTTEVLAQRIIGNAFNFLASFGSDVVPLKAFQEWWTKFEKRVELDPGFLEREVGD</sequence>
<feature type="domain" description="Hikeshi-like C-terminal" evidence="3">
    <location>
        <begin position="164"/>
        <end position="213"/>
    </location>
</feature>
<dbReference type="FunCoup" id="A0A1V8T3D9">
    <property type="interactions" value="634"/>
</dbReference>
<name>A0A1V8T3D9_9PEZI</name>
<dbReference type="InterPro" id="IPR008493">
    <property type="entry name" value="Hikeshi-like_N"/>
</dbReference>
<comment type="caution">
    <text evidence="4">The sequence shown here is derived from an EMBL/GenBank/DDBJ whole genome shotgun (WGS) entry which is preliminary data.</text>
</comment>
<dbReference type="InterPro" id="IPR031318">
    <property type="entry name" value="OPI10"/>
</dbReference>